<evidence type="ECO:0000313" key="3">
    <source>
        <dbReference type="Proteomes" id="UP001174677"/>
    </source>
</evidence>
<dbReference type="PANTHER" id="PTHR31170:SF17">
    <property type="match status" value="1"/>
</dbReference>
<evidence type="ECO:0000256" key="1">
    <source>
        <dbReference type="SAM" id="Phobius"/>
    </source>
</evidence>
<reference evidence="2" key="1">
    <citation type="journal article" date="2023" name="Plant Biotechnol. J.">
        <title>Chromosome-level wild Hevea brasiliensis genome provides new tools for genomic-assisted breeding and valuable loci to elevate rubber yield.</title>
        <authorList>
            <person name="Cheng H."/>
            <person name="Song X."/>
            <person name="Hu Y."/>
            <person name="Wu T."/>
            <person name="Yang Q."/>
            <person name="An Z."/>
            <person name="Feng S."/>
            <person name="Deng Z."/>
            <person name="Wu W."/>
            <person name="Zeng X."/>
            <person name="Tu M."/>
            <person name="Wang X."/>
            <person name="Huang H."/>
        </authorList>
    </citation>
    <scope>NUCLEOTIDE SEQUENCE</scope>
    <source>
        <strain evidence="2">MT/VB/25A 57/8</strain>
    </source>
</reference>
<dbReference type="PANTHER" id="PTHR31170">
    <property type="entry name" value="BNAC04G53230D PROTEIN"/>
    <property type="match status" value="1"/>
</dbReference>
<dbReference type="Pfam" id="PF03140">
    <property type="entry name" value="DUF247"/>
    <property type="match status" value="1"/>
</dbReference>
<keyword evidence="1" id="KW-0812">Transmembrane</keyword>
<dbReference type="InterPro" id="IPR004158">
    <property type="entry name" value="DUF247_pln"/>
</dbReference>
<keyword evidence="1" id="KW-0472">Membrane</keyword>
<dbReference type="EMBL" id="JARPOI010000004">
    <property type="protein sequence ID" value="KAJ9183078.1"/>
    <property type="molecule type" value="Genomic_DNA"/>
</dbReference>
<gene>
    <name evidence="2" type="ORF">P3X46_006989</name>
</gene>
<organism evidence="2 3">
    <name type="scientific">Hevea brasiliensis</name>
    <name type="common">Para rubber tree</name>
    <name type="synonym">Siphonia brasiliensis</name>
    <dbReference type="NCBI Taxonomy" id="3981"/>
    <lineage>
        <taxon>Eukaryota</taxon>
        <taxon>Viridiplantae</taxon>
        <taxon>Streptophyta</taxon>
        <taxon>Embryophyta</taxon>
        <taxon>Tracheophyta</taxon>
        <taxon>Spermatophyta</taxon>
        <taxon>Magnoliopsida</taxon>
        <taxon>eudicotyledons</taxon>
        <taxon>Gunneridae</taxon>
        <taxon>Pentapetalae</taxon>
        <taxon>rosids</taxon>
        <taxon>fabids</taxon>
        <taxon>Malpighiales</taxon>
        <taxon>Euphorbiaceae</taxon>
        <taxon>Crotonoideae</taxon>
        <taxon>Micrandreae</taxon>
        <taxon>Hevea</taxon>
    </lineage>
</organism>
<sequence length="452" mass="52178">MEIANEYEFRRGICQLLKKNAHEDDDDGANAKDIENLVSLGLSMSITTTGSVCIFEIPDIPRGQNQKAYVPIAFSIGPRHHDSPKLSANDKLRTLYTRDLISKDRNPKATLTELSKTNLYSSSTEFCQKVQECYPQHFHLEFYIRPYLFFDGCFIIELLHKFQDQNRRDPDDPVFSYMLQFLYHDLILLQNQIPWFVLEDIFDRTSGINDKPLLWHVSALLKRIFPIAFVPAKGNLPSQQPKHILDLLRIWLVSPIEEETRQNIVVQRDDVLAYGGWKPIPPATFLRKAGVKLKRKSKADSILQVTFRNGYLEIPPLEFRQGTEAIFRNLICLEQCLSNCPHGITSYVALMGCLINSTMDFDLLCEAGIFDNWKNPEDVSNFFNKAIYPGAYVKDYYYLELSKQVNEYCHRGCPRLLAIFRNEFTPPWAIISLIVAGFLFIFTLLQTVCHNE</sequence>
<evidence type="ECO:0000313" key="2">
    <source>
        <dbReference type="EMBL" id="KAJ9183078.1"/>
    </source>
</evidence>
<name>A0ABQ9MT18_HEVBR</name>
<keyword evidence="3" id="KW-1185">Reference proteome</keyword>
<feature type="transmembrane region" description="Helical" evidence="1">
    <location>
        <begin position="428"/>
        <end position="449"/>
    </location>
</feature>
<proteinExistence type="predicted"/>
<protein>
    <submittedName>
        <fullName evidence="2">Uncharacterized protein</fullName>
    </submittedName>
</protein>
<accession>A0ABQ9MT18</accession>
<comment type="caution">
    <text evidence="2">The sequence shown here is derived from an EMBL/GenBank/DDBJ whole genome shotgun (WGS) entry which is preliminary data.</text>
</comment>
<dbReference type="Proteomes" id="UP001174677">
    <property type="component" value="Chromosome 4"/>
</dbReference>
<keyword evidence="1" id="KW-1133">Transmembrane helix</keyword>